<feature type="region of interest" description="Disordered" evidence="3">
    <location>
        <begin position="1"/>
        <end position="26"/>
    </location>
</feature>
<name>L8GNS3_ACACF</name>
<reference evidence="4 5" key="1">
    <citation type="journal article" date="2013" name="Genome Biol.">
        <title>Genome of Acanthamoeba castellanii highlights extensive lateral gene transfer and early evolution of tyrosine kinase signaling.</title>
        <authorList>
            <person name="Clarke M."/>
            <person name="Lohan A.J."/>
            <person name="Liu B."/>
            <person name="Lagkouvardos I."/>
            <person name="Roy S."/>
            <person name="Zafar N."/>
            <person name="Bertelli C."/>
            <person name="Schilde C."/>
            <person name="Kianianmomeni A."/>
            <person name="Burglin T.R."/>
            <person name="Frech C."/>
            <person name="Turcotte B."/>
            <person name="Kopec K.O."/>
            <person name="Synnott J.M."/>
            <person name="Choo C."/>
            <person name="Paponov I."/>
            <person name="Finkler A."/>
            <person name="Soon Heng Tan C."/>
            <person name="Hutchins A.P."/>
            <person name="Weinmeier T."/>
            <person name="Rattei T."/>
            <person name="Chu J.S."/>
            <person name="Gimenez G."/>
            <person name="Irimia M."/>
            <person name="Rigden D.J."/>
            <person name="Fitzpatrick D.A."/>
            <person name="Lorenzo-Morales J."/>
            <person name="Bateman A."/>
            <person name="Chiu C.H."/>
            <person name="Tang P."/>
            <person name="Hegemann P."/>
            <person name="Fromm H."/>
            <person name="Raoult D."/>
            <person name="Greub G."/>
            <person name="Miranda-Saavedra D."/>
            <person name="Chen N."/>
            <person name="Nash P."/>
            <person name="Ginger M.L."/>
            <person name="Horn M."/>
            <person name="Schaap P."/>
            <person name="Caler L."/>
            <person name="Loftus B."/>
        </authorList>
    </citation>
    <scope>NUCLEOTIDE SEQUENCE [LARGE SCALE GENOMIC DNA]</scope>
    <source>
        <strain evidence="4 5">Neff</strain>
    </source>
</reference>
<feature type="region of interest" description="Disordered" evidence="3">
    <location>
        <begin position="172"/>
        <end position="228"/>
    </location>
</feature>
<dbReference type="GeneID" id="14915187"/>
<sequence>MRRFFGGSAKPQQPTPTLAEASASVDKRCEALDERIKKLDAELIRYRQQMQRTRPGPAQNGIKQRALKVMKQKKMYEQQRDQLMGQSFNMEQAQMMTQTLQDTVTIVQTMKDAKVAMQKQFKDVKIGDIENLWDDMEDLYETSNEVQDILSRSYGVPEEFDEADLEEELAALGEEDWGQEEASPSYLQAVTSPMGGESPLPAPPVGQGPGASDPYGLPSVPQGELANW</sequence>
<keyword evidence="5" id="KW-1185">Reference proteome</keyword>
<dbReference type="InterPro" id="IPR005024">
    <property type="entry name" value="Snf7_fam"/>
</dbReference>
<accession>L8GNS3</accession>
<dbReference type="VEuPathDB" id="AmoebaDB:ACA1_271290"/>
<dbReference type="PANTHER" id="PTHR22761:SF12">
    <property type="entry name" value="CHARGED MULTIVESICULAR BODY PROTEIN 5"/>
    <property type="match status" value="1"/>
</dbReference>
<evidence type="ECO:0000256" key="2">
    <source>
        <dbReference type="ARBA" id="ARBA00023054"/>
    </source>
</evidence>
<dbReference type="PANTHER" id="PTHR22761">
    <property type="entry name" value="CHARGED MULTIVESICULAR BODY PROTEIN"/>
    <property type="match status" value="1"/>
</dbReference>
<dbReference type="KEGG" id="acan:ACA1_271290"/>
<dbReference type="EMBL" id="KB008049">
    <property type="protein sequence ID" value="ELR14594.1"/>
    <property type="molecule type" value="Genomic_DNA"/>
</dbReference>
<dbReference type="Proteomes" id="UP000011083">
    <property type="component" value="Unassembled WGS sequence"/>
</dbReference>
<evidence type="ECO:0008006" key="6">
    <source>
        <dbReference type="Google" id="ProtNLM"/>
    </source>
</evidence>
<protein>
    <recommendedName>
        <fullName evidence="6">SNF7 family protein</fullName>
    </recommendedName>
</protein>
<dbReference type="AlphaFoldDB" id="L8GNS3"/>
<dbReference type="OMA" id="GVKQMQK"/>
<dbReference type="GO" id="GO:0005771">
    <property type="term" value="C:multivesicular body"/>
    <property type="evidence" value="ECO:0007669"/>
    <property type="project" value="TreeGrafter"/>
</dbReference>
<gene>
    <name evidence="4" type="ORF">ACA1_271290</name>
</gene>
<evidence type="ECO:0000313" key="4">
    <source>
        <dbReference type="EMBL" id="ELR14594.1"/>
    </source>
</evidence>
<dbReference type="GO" id="GO:0032511">
    <property type="term" value="P:late endosome to vacuole transport via multivesicular body sorting pathway"/>
    <property type="evidence" value="ECO:0007669"/>
    <property type="project" value="TreeGrafter"/>
</dbReference>
<dbReference type="STRING" id="1257118.L8GNS3"/>
<dbReference type="Gene3D" id="6.10.250.1710">
    <property type="match status" value="1"/>
</dbReference>
<dbReference type="OrthoDB" id="3973241at2759"/>
<proteinExistence type="inferred from homology"/>
<evidence type="ECO:0000256" key="1">
    <source>
        <dbReference type="ARBA" id="ARBA00006190"/>
    </source>
</evidence>
<dbReference type="Pfam" id="PF03357">
    <property type="entry name" value="Snf7"/>
    <property type="match status" value="1"/>
</dbReference>
<dbReference type="RefSeq" id="XP_004336607.1">
    <property type="nucleotide sequence ID" value="XM_004336559.1"/>
</dbReference>
<keyword evidence="2" id="KW-0175">Coiled coil</keyword>
<dbReference type="Gene3D" id="1.10.287.1060">
    <property type="entry name" value="ESAT-6-like"/>
    <property type="match status" value="1"/>
</dbReference>
<evidence type="ECO:0000256" key="3">
    <source>
        <dbReference type="SAM" id="MobiDB-lite"/>
    </source>
</evidence>
<dbReference type="GO" id="GO:0006900">
    <property type="term" value="P:vesicle budding from membrane"/>
    <property type="evidence" value="ECO:0007669"/>
    <property type="project" value="TreeGrafter"/>
</dbReference>
<evidence type="ECO:0000313" key="5">
    <source>
        <dbReference type="Proteomes" id="UP000011083"/>
    </source>
</evidence>
<comment type="similarity">
    <text evidence="1">Belongs to the SNF7 family.</text>
</comment>
<organism evidence="4 5">
    <name type="scientific">Acanthamoeba castellanii (strain ATCC 30010 / Neff)</name>
    <dbReference type="NCBI Taxonomy" id="1257118"/>
    <lineage>
        <taxon>Eukaryota</taxon>
        <taxon>Amoebozoa</taxon>
        <taxon>Discosea</taxon>
        <taxon>Longamoebia</taxon>
        <taxon>Centramoebida</taxon>
        <taxon>Acanthamoebidae</taxon>
        <taxon>Acanthamoeba</taxon>
    </lineage>
</organism>